<dbReference type="Proteomes" id="UP001157502">
    <property type="component" value="Chromosome 6"/>
</dbReference>
<dbReference type="EMBL" id="CM055733">
    <property type="protein sequence ID" value="KAJ8010815.1"/>
    <property type="molecule type" value="Genomic_DNA"/>
</dbReference>
<evidence type="ECO:0000313" key="1">
    <source>
        <dbReference type="EMBL" id="KAJ8010815.1"/>
    </source>
</evidence>
<comment type="caution">
    <text evidence="1">The sequence shown here is derived from an EMBL/GenBank/DDBJ whole genome shotgun (WGS) entry which is preliminary data.</text>
</comment>
<name>A0ACC2H4W5_DALPE</name>
<gene>
    <name evidence="1" type="ORF">DPEC_G00079050</name>
</gene>
<accession>A0ACC2H4W5</accession>
<organism evidence="1 2">
    <name type="scientific">Dallia pectoralis</name>
    <name type="common">Alaska blackfish</name>
    <dbReference type="NCBI Taxonomy" id="75939"/>
    <lineage>
        <taxon>Eukaryota</taxon>
        <taxon>Metazoa</taxon>
        <taxon>Chordata</taxon>
        <taxon>Craniata</taxon>
        <taxon>Vertebrata</taxon>
        <taxon>Euteleostomi</taxon>
        <taxon>Actinopterygii</taxon>
        <taxon>Neopterygii</taxon>
        <taxon>Teleostei</taxon>
        <taxon>Protacanthopterygii</taxon>
        <taxon>Esociformes</taxon>
        <taxon>Umbridae</taxon>
        <taxon>Dallia</taxon>
    </lineage>
</organism>
<keyword evidence="2" id="KW-1185">Reference proteome</keyword>
<protein>
    <submittedName>
        <fullName evidence="1">Uncharacterized protein</fullName>
    </submittedName>
</protein>
<sequence>MSSSNDSAGSDIQTTPTPRTEAMRPGLCKPGLLLPGTQLYQAGRRQAGDLQTGAPLINLRSTRRLSGLAPPSDRPPSPDVALSTVGHAFIKEGRQRRTFVEEEEGRHGCRYKGHERTQVTKGALKSGGDEGREQGERIKQGCYGNK</sequence>
<reference evidence="1" key="1">
    <citation type="submission" date="2021-05" db="EMBL/GenBank/DDBJ databases">
        <authorList>
            <person name="Pan Q."/>
            <person name="Jouanno E."/>
            <person name="Zahm M."/>
            <person name="Klopp C."/>
            <person name="Cabau C."/>
            <person name="Louis A."/>
            <person name="Berthelot C."/>
            <person name="Parey E."/>
            <person name="Roest Crollius H."/>
            <person name="Montfort J."/>
            <person name="Robinson-Rechavi M."/>
            <person name="Bouchez O."/>
            <person name="Lampietro C."/>
            <person name="Lopez Roques C."/>
            <person name="Donnadieu C."/>
            <person name="Postlethwait J."/>
            <person name="Bobe J."/>
            <person name="Dillon D."/>
            <person name="Chandos A."/>
            <person name="von Hippel F."/>
            <person name="Guiguen Y."/>
        </authorList>
    </citation>
    <scope>NUCLEOTIDE SEQUENCE</scope>
    <source>
        <strain evidence="1">YG-Jan2019</strain>
    </source>
</reference>
<proteinExistence type="predicted"/>
<evidence type="ECO:0000313" key="2">
    <source>
        <dbReference type="Proteomes" id="UP001157502"/>
    </source>
</evidence>